<keyword evidence="3" id="KW-1185">Reference proteome</keyword>
<organism evidence="2 3">
    <name type="scientific">Stappia indica</name>
    <dbReference type="NCBI Taxonomy" id="538381"/>
    <lineage>
        <taxon>Bacteria</taxon>
        <taxon>Pseudomonadati</taxon>
        <taxon>Pseudomonadota</taxon>
        <taxon>Alphaproteobacteria</taxon>
        <taxon>Hyphomicrobiales</taxon>
        <taxon>Stappiaceae</taxon>
        <taxon>Stappia</taxon>
    </lineage>
</organism>
<gene>
    <name evidence="2" type="ORF">SAMN05421512_11152</name>
</gene>
<dbReference type="STRING" id="538381.GCA_001696535_01793"/>
<dbReference type="Gene3D" id="3.30.1150.10">
    <property type="match status" value="1"/>
</dbReference>
<protein>
    <submittedName>
        <fullName evidence="2">Cell division and transport-associated protein TolA</fullName>
    </submittedName>
</protein>
<reference evidence="2 3" key="1">
    <citation type="submission" date="2017-08" db="EMBL/GenBank/DDBJ databases">
        <authorList>
            <person name="de Groot N.N."/>
        </authorList>
    </citation>
    <scope>NUCLEOTIDE SEQUENCE [LARGE SCALE GENOMIC DNA]</scope>
    <source>
        <strain evidence="2 3">USBA 352</strain>
    </source>
</reference>
<sequence length="318" mass="33899">MRVGLIASTAGHLAVLLWGVISFPDAKPFDIGPVDTLPVDLVPVSELTRLRIGEKTAEVREVEATRPTEKPVEEPKAEEKPAQTEAKRPNQAVPEPTPAPAPEPTPAPERPTPEPPAPQPEPPAPQPEPPAPRAEPEPAPAPTPEPEKKVAETPPPPTVRPRSKPTPPPQPRREQPRENFNPNEIAALLNKVEPAGGSSSNSTQPASLGSRLGESGVTMSQSEIDALRGQISRCWNPPAGAAGAGDLNVRLKVFLTPSGDVDQQPEIMNSTSNPSFGIAAESARRAVLRCAPYSLPSAKYDAWREVIINFDPRELLGG</sequence>
<evidence type="ECO:0000256" key="1">
    <source>
        <dbReference type="SAM" id="MobiDB-lite"/>
    </source>
</evidence>
<keyword evidence="2" id="KW-0132">Cell division</keyword>
<dbReference type="RefSeq" id="WP_097175971.1">
    <property type="nucleotide sequence ID" value="NZ_OBML01000011.1"/>
</dbReference>
<evidence type="ECO:0000313" key="3">
    <source>
        <dbReference type="Proteomes" id="UP000219331"/>
    </source>
</evidence>
<feature type="compositionally biased region" description="Pro residues" evidence="1">
    <location>
        <begin position="153"/>
        <end position="170"/>
    </location>
</feature>
<name>A0A285TGM0_9HYPH</name>
<dbReference type="Proteomes" id="UP000219331">
    <property type="component" value="Unassembled WGS sequence"/>
</dbReference>
<dbReference type="AlphaFoldDB" id="A0A285TGM0"/>
<feature type="compositionally biased region" description="Polar residues" evidence="1">
    <location>
        <begin position="197"/>
        <end position="207"/>
    </location>
</feature>
<dbReference type="PRINTS" id="PR01217">
    <property type="entry name" value="PRICHEXTENSN"/>
</dbReference>
<proteinExistence type="predicted"/>
<feature type="compositionally biased region" description="Pro residues" evidence="1">
    <location>
        <begin position="95"/>
        <end position="144"/>
    </location>
</feature>
<accession>A0A285TGM0</accession>
<evidence type="ECO:0000313" key="2">
    <source>
        <dbReference type="EMBL" id="SOC21345.1"/>
    </source>
</evidence>
<keyword evidence="2" id="KW-0131">Cell cycle</keyword>
<dbReference type="SUPFAM" id="SSF74653">
    <property type="entry name" value="TolA/TonB C-terminal domain"/>
    <property type="match status" value="1"/>
</dbReference>
<feature type="compositionally biased region" description="Basic and acidic residues" evidence="1">
    <location>
        <begin position="58"/>
        <end position="88"/>
    </location>
</feature>
<dbReference type="EMBL" id="OBML01000011">
    <property type="protein sequence ID" value="SOC21345.1"/>
    <property type="molecule type" value="Genomic_DNA"/>
</dbReference>
<feature type="region of interest" description="Disordered" evidence="1">
    <location>
        <begin position="58"/>
        <end position="220"/>
    </location>
</feature>
<dbReference type="OrthoDB" id="7161229at2"/>
<dbReference type="GO" id="GO:0051301">
    <property type="term" value="P:cell division"/>
    <property type="evidence" value="ECO:0007669"/>
    <property type="project" value="UniProtKB-KW"/>
</dbReference>